<keyword evidence="2" id="KW-1185">Reference proteome</keyword>
<dbReference type="NCBIfam" id="NF011660">
    <property type="entry name" value="PRK15080.1"/>
    <property type="match status" value="1"/>
</dbReference>
<dbReference type="PANTHER" id="PTHR32432:SF3">
    <property type="entry name" value="ETHANOLAMINE UTILIZATION PROTEIN EUTJ"/>
    <property type="match status" value="1"/>
</dbReference>
<comment type="caution">
    <text evidence="1">The sequence shown here is derived from an EMBL/GenBank/DDBJ whole genome shotgun (WGS) entry which is preliminary data.</text>
</comment>
<evidence type="ECO:0000313" key="2">
    <source>
        <dbReference type="Proteomes" id="UP000093501"/>
    </source>
</evidence>
<gene>
    <name evidence="1" type="ORF">BCR15_07320</name>
</gene>
<accession>A0A1C0AKL4</accession>
<dbReference type="RefSeq" id="WP_068752184.1">
    <property type="nucleotide sequence ID" value="NZ_LR214441.1"/>
</dbReference>
<dbReference type="CDD" id="cd24047">
    <property type="entry name" value="ASKHA_NBD_EutJ"/>
    <property type="match status" value="1"/>
</dbReference>
<dbReference type="Proteomes" id="UP000093501">
    <property type="component" value="Unassembled WGS sequence"/>
</dbReference>
<organism evidence="1 2">
    <name type="scientific">Tessaracoccus lapidicaptus</name>
    <dbReference type="NCBI Taxonomy" id="1427523"/>
    <lineage>
        <taxon>Bacteria</taxon>
        <taxon>Bacillati</taxon>
        <taxon>Actinomycetota</taxon>
        <taxon>Actinomycetes</taxon>
        <taxon>Propionibacteriales</taxon>
        <taxon>Propionibacteriaceae</taxon>
        <taxon>Tessaracoccus</taxon>
    </lineage>
</organism>
<dbReference type="Pfam" id="PF14450">
    <property type="entry name" value="FtsA"/>
    <property type="match status" value="1"/>
</dbReference>
<dbReference type="InterPro" id="IPR013366">
    <property type="entry name" value="EutJ"/>
</dbReference>
<reference evidence="2" key="1">
    <citation type="submission" date="2016-07" db="EMBL/GenBank/DDBJ databases">
        <authorList>
            <person name="Florea S."/>
            <person name="Webb J.S."/>
            <person name="Jaromczyk J."/>
            <person name="Schardl C.L."/>
        </authorList>
    </citation>
    <scope>NUCLEOTIDE SEQUENCE [LARGE SCALE GENOMIC DNA]</scope>
    <source>
        <strain evidence="2">IPBSL-7</strain>
    </source>
</reference>
<evidence type="ECO:0000313" key="1">
    <source>
        <dbReference type="EMBL" id="OCL33078.1"/>
    </source>
</evidence>
<name>A0A1C0AKL4_9ACTN</name>
<dbReference type="Gene3D" id="3.30.420.40">
    <property type="match status" value="2"/>
</dbReference>
<dbReference type="SUPFAM" id="SSF53067">
    <property type="entry name" value="Actin-like ATPase domain"/>
    <property type="match status" value="2"/>
</dbReference>
<protein>
    <submittedName>
        <fullName evidence="1">Ethanolamine utilization protein EutJ</fullName>
    </submittedName>
</protein>
<dbReference type="AlphaFoldDB" id="A0A1C0AKL4"/>
<dbReference type="InterPro" id="IPR050696">
    <property type="entry name" value="FtsA/MreB"/>
</dbReference>
<sequence>MSVEKLMRRAARAVKEPAAIPAGVPIRVGVDLGTAFTVIFVTDEHGQPLAGATTFADVVRDGVVWDFAGAQRVVRELREKLERATGRSLHHGAVTIPPAVDQSNHRAHRYVIEGAGIDCDAVVDETTAANTVLGIRDGAVVDIGGGTTGIAILEDGEIVANYDEPSGGTHMSLVLAGALKIPYEEAEKLKRKRSRHAEFLPIVSPVLEKVSTIVSDAVRSHNVQQIVLAGGTSSFTGIEEIMTRITGVPSRVAPQPMLVTPLGVTSHAHLITD</sequence>
<dbReference type="NCBIfam" id="TIGR02529">
    <property type="entry name" value="EutJ"/>
    <property type="match status" value="1"/>
</dbReference>
<dbReference type="InterPro" id="IPR043129">
    <property type="entry name" value="ATPase_NBD"/>
</dbReference>
<dbReference type="EMBL" id="MBQD01000023">
    <property type="protein sequence ID" value="OCL33078.1"/>
    <property type="molecule type" value="Genomic_DNA"/>
</dbReference>
<dbReference type="PANTHER" id="PTHR32432">
    <property type="entry name" value="CELL DIVISION PROTEIN FTSA-RELATED"/>
    <property type="match status" value="1"/>
</dbReference>
<proteinExistence type="predicted"/>